<comment type="caution">
    <text evidence="9">The sequence shown here is derived from an EMBL/GenBank/DDBJ whole genome shotgun (WGS) entry which is preliminary data.</text>
</comment>
<evidence type="ECO:0000256" key="3">
    <source>
        <dbReference type="ARBA" id="ARBA00022771"/>
    </source>
</evidence>
<keyword evidence="4" id="KW-0862">Zinc</keyword>
<dbReference type="GO" id="GO:0000981">
    <property type="term" value="F:DNA-binding transcription factor activity, RNA polymerase II-specific"/>
    <property type="evidence" value="ECO:0007669"/>
    <property type="project" value="TreeGrafter"/>
</dbReference>
<dbReference type="PROSITE" id="PS00028">
    <property type="entry name" value="ZINC_FINGER_C2H2_1"/>
    <property type="match status" value="2"/>
</dbReference>
<accession>A0AAV4R8J8</accession>
<keyword evidence="2" id="KW-0677">Repeat</keyword>
<evidence type="ECO:0000256" key="7">
    <source>
        <dbReference type="PROSITE-ProRule" id="PRU00042"/>
    </source>
</evidence>
<dbReference type="PANTHER" id="PTHR24388">
    <property type="entry name" value="ZINC FINGER PROTEIN"/>
    <property type="match status" value="1"/>
</dbReference>
<gene>
    <name evidence="9" type="ORF">CEXT_192921</name>
</gene>
<evidence type="ECO:0000256" key="5">
    <source>
        <dbReference type="ARBA" id="ARBA00023242"/>
    </source>
</evidence>
<proteinExistence type="inferred from homology"/>
<dbReference type="InterPro" id="IPR013087">
    <property type="entry name" value="Znf_C2H2_type"/>
</dbReference>
<dbReference type="AlphaFoldDB" id="A0AAV4R8J8"/>
<feature type="domain" description="C2H2-type" evidence="8">
    <location>
        <begin position="36"/>
        <end position="63"/>
    </location>
</feature>
<dbReference type="InterPro" id="IPR036236">
    <property type="entry name" value="Znf_C2H2_sf"/>
</dbReference>
<keyword evidence="1" id="KW-0479">Metal-binding</keyword>
<dbReference type="Pfam" id="PF00096">
    <property type="entry name" value="zf-C2H2"/>
    <property type="match status" value="2"/>
</dbReference>
<reference evidence="9 10" key="1">
    <citation type="submission" date="2021-06" db="EMBL/GenBank/DDBJ databases">
        <title>Caerostris extrusa draft genome.</title>
        <authorList>
            <person name="Kono N."/>
            <person name="Arakawa K."/>
        </authorList>
    </citation>
    <scope>NUCLEOTIDE SEQUENCE [LARGE SCALE GENOMIC DNA]</scope>
</reference>
<dbReference type="GO" id="GO:0000978">
    <property type="term" value="F:RNA polymerase II cis-regulatory region sequence-specific DNA binding"/>
    <property type="evidence" value="ECO:0007669"/>
    <property type="project" value="TreeGrafter"/>
</dbReference>
<keyword evidence="10" id="KW-1185">Reference proteome</keyword>
<evidence type="ECO:0000256" key="1">
    <source>
        <dbReference type="ARBA" id="ARBA00022723"/>
    </source>
</evidence>
<dbReference type="FunFam" id="3.30.160.60:FF:002343">
    <property type="entry name" value="Zinc finger protein 33A"/>
    <property type="match status" value="1"/>
</dbReference>
<dbReference type="InterPro" id="IPR050527">
    <property type="entry name" value="Snail/Krueppel_Znf"/>
</dbReference>
<organism evidence="9 10">
    <name type="scientific">Caerostris extrusa</name>
    <name type="common">Bark spider</name>
    <name type="synonym">Caerostris bankana</name>
    <dbReference type="NCBI Taxonomy" id="172846"/>
    <lineage>
        <taxon>Eukaryota</taxon>
        <taxon>Metazoa</taxon>
        <taxon>Ecdysozoa</taxon>
        <taxon>Arthropoda</taxon>
        <taxon>Chelicerata</taxon>
        <taxon>Arachnida</taxon>
        <taxon>Araneae</taxon>
        <taxon>Araneomorphae</taxon>
        <taxon>Entelegynae</taxon>
        <taxon>Araneoidea</taxon>
        <taxon>Araneidae</taxon>
        <taxon>Caerostris</taxon>
    </lineage>
</organism>
<protein>
    <recommendedName>
        <fullName evidence="8">C2H2-type domain-containing protein</fullName>
    </recommendedName>
</protein>
<dbReference type="SMART" id="SM00355">
    <property type="entry name" value="ZnF_C2H2"/>
    <property type="match status" value="3"/>
</dbReference>
<feature type="domain" description="C2H2-type" evidence="8">
    <location>
        <begin position="64"/>
        <end position="91"/>
    </location>
</feature>
<evidence type="ECO:0000256" key="2">
    <source>
        <dbReference type="ARBA" id="ARBA00022737"/>
    </source>
</evidence>
<name>A0AAV4R8J8_CAEEX</name>
<comment type="similarity">
    <text evidence="6">Belongs to the snail C2H2-type zinc-finger protein family.</text>
</comment>
<sequence>MRKETHLGFQFKSAYFSVFVEFGTDLQFFRGEDKRYLCPVCDYSSLALTNVKRHVLTHTGVYPYKCALCGKGFRQKRDLDSHRMKHSGERPFKCHVCPKSFTRKEVLKTHMISHFRNDSLS</sequence>
<dbReference type="Proteomes" id="UP001054945">
    <property type="component" value="Unassembled WGS sequence"/>
</dbReference>
<evidence type="ECO:0000256" key="4">
    <source>
        <dbReference type="ARBA" id="ARBA00022833"/>
    </source>
</evidence>
<dbReference type="GO" id="GO:0008270">
    <property type="term" value="F:zinc ion binding"/>
    <property type="evidence" value="ECO:0007669"/>
    <property type="project" value="UniProtKB-KW"/>
</dbReference>
<dbReference type="PROSITE" id="PS50157">
    <property type="entry name" value="ZINC_FINGER_C2H2_2"/>
    <property type="match status" value="3"/>
</dbReference>
<evidence type="ECO:0000313" key="9">
    <source>
        <dbReference type="EMBL" id="GIY16497.1"/>
    </source>
</evidence>
<dbReference type="EMBL" id="BPLR01007386">
    <property type="protein sequence ID" value="GIY16497.1"/>
    <property type="molecule type" value="Genomic_DNA"/>
</dbReference>
<evidence type="ECO:0000259" key="8">
    <source>
        <dbReference type="PROSITE" id="PS50157"/>
    </source>
</evidence>
<dbReference type="FunFam" id="3.30.160.60:FF:002711">
    <property type="entry name" value="Zinc finger protein 16"/>
    <property type="match status" value="1"/>
</dbReference>
<keyword evidence="3 7" id="KW-0863">Zinc-finger</keyword>
<dbReference type="Gene3D" id="3.30.160.60">
    <property type="entry name" value="Classic Zinc Finger"/>
    <property type="match status" value="3"/>
</dbReference>
<dbReference type="PANTHER" id="PTHR24388:SF104">
    <property type="entry name" value="AT-RICH BINDING PROTEIN-RELATED"/>
    <property type="match status" value="1"/>
</dbReference>
<evidence type="ECO:0000256" key="6">
    <source>
        <dbReference type="ARBA" id="ARBA00037948"/>
    </source>
</evidence>
<evidence type="ECO:0000313" key="10">
    <source>
        <dbReference type="Proteomes" id="UP001054945"/>
    </source>
</evidence>
<feature type="domain" description="C2H2-type" evidence="8">
    <location>
        <begin position="92"/>
        <end position="119"/>
    </location>
</feature>
<keyword evidence="5" id="KW-0539">Nucleus</keyword>
<dbReference type="SUPFAM" id="SSF57667">
    <property type="entry name" value="beta-beta-alpha zinc fingers"/>
    <property type="match status" value="2"/>
</dbReference>